<dbReference type="InterPro" id="IPR050734">
    <property type="entry name" value="PIH1/Kintoun_subfamily"/>
</dbReference>
<dbReference type="InterPro" id="IPR041442">
    <property type="entry name" value="PIH1D1/2/3_CS-like"/>
</dbReference>
<proteinExistence type="inferred from homology"/>
<evidence type="ECO:0000259" key="4">
    <source>
        <dbReference type="Pfam" id="PF08190"/>
    </source>
</evidence>
<feature type="region of interest" description="Disordered" evidence="3">
    <location>
        <begin position="492"/>
        <end position="517"/>
    </location>
</feature>
<dbReference type="PANTHER" id="PTHR22997">
    <property type="entry name" value="PIH1 DOMAIN-CONTAINING PROTEIN 1"/>
    <property type="match status" value="1"/>
</dbReference>
<dbReference type="GO" id="GO:1990904">
    <property type="term" value="C:ribonucleoprotein complex"/>
    <property type="evidence" value="ECO:0007669"/>
    <property type="project" value="TreeGrafter"/>
</dbReference>
<evidence type="ECO:0000256" key="1">
    <source>
        <dbReference type="ARBA" id="ARBA00008511"/>
    </source>
</evidence>
<feature type="compositionally biased region" description="Basic and acidic residues" evidence="3">
    <location>
        <begin position="500"/>
        <end position="517"/>
    </location>
</feature>
<dbReference type="InterPro" id="IPR012981">
    <property type="entry name" value="PIH1_N"/>
</dbReference>
<evidence type="ECO:0000313" key="6">
    <source>
        <dbReference type="EMBL" id="PWA22053.1"/>
    </source>
</evidence>
<dbReference type="AlphaFoldDB" id="A0A315VF78"/>
<evidence type="ECO:0000256" key="3">
    <source>
        <dbReference type="SAM" id="MobiDB-lite"/>
    </source>
</evidence>
<evidence type="ECO:0000256" key="2">
    <source>
        <dbReference type="ARBA" id="ARBA00040541"/>
    </source>
</evidence>
<dbReference type="Pfam" id="PF08190">
    <property type="entry name" value="PIH1"/>
    <property type="match status" value="1"/>
</dbReference>
<gene>
    <name evidence="6" type="ORF">CCH79_00010319</name>
</gene>
<keyword evidence="7" id="KW-1185">Reference proteome</keyword>
<dbReference type="Proteomes" id="UP000250572">
    <property type="component" value="Unassembled WGS sequence"/>
</dbReference>
<evidence type="ECO:0000259" key="5">
    <source>
        <dbReference type="Pfam" id="PF18201"/>
    </source>
</evidence>
<dbReference type="GO" id="GO:0000492">
    <property type="term" value="P:box C/D snoRNP assembly"/>
    <property type="evidence" value="ECO:0007669"/>
    <property type="project" value="TreeGrafter"/>
</dbReference>
<dbReference type="PANTHER" id="PTHR22997:SF6">
    <property type="entry name" value="PIH1 DOMAIN-CONTAINING PROTEIN 2"/>
    <property type="match status" value="1"/>
</dbReference>
<comment type="similarity">
    <text evidence="1">Belongs to the PIH1 family.</text>
</comment>
<accession>A0A315VF78</accession>
<sequence>MSSNGGREDVLQQVSHFWSMLDALSQSDPEAYRKFIEEQMKRGAEFNAPPELHSCVRTQILEPKPGLLYINICSWKRVPAPHDQSSSLPLCGGKLESCNTEEQGGCKLHDLRCFAVLDVALNPSVLQKRKEDKVDINNIYMLALSFAQQQHGMLLSQEYSVVSRSPKGNPDDLQCRLGFQKLPISSKQLETTSQTPAALLRQISSSQRSEEDSAAQIICRPAEQTKANLIQVISSTFQGPQEPEYVVEVKSDAAGVPRSVELTVELPKVRSMSECQLRVSKEDVLLEVEDVYHLLLEFPKTVNEDTAAAVFSKKKRRLTLTAAVLLRFVVALPPLAVVLLHPRHNLPLPAGDHCSILKHLESPQKRHLQIVETVHEAGYALLQSVQGVMLGVVTRETVPQTAQRFPDELQLLTLRNVRPVMCEGSLMIVRFIHAEMLDCGVATLQPRRSPYPSVADFVCFVLTFIGLLLLRQPVLLPQLLLRIENSSARRLLPPTPRKGVTAEKYHHREKRPDTDASRKICARAGPSQVSRDREGAGAYQLLLHGRPAVSEAPGSVLVLFRERAVQQQTLRETTWEKERASNFGVGNSGVALGLDNKSINIHRFCLRTETGLFSGALSPRVTCSRNTILLASCISFSSCSWWTSSCSSQDFSSSSCPSRPRVGHNPQSGTSSEGKRQGE</sequence>
<feature type="domain" description="PIH1D1/2/3 CS-like" evidence="5">
    <location>
        <begin position="244"/>
        <end position="325"/>
    </location>
</feature>
<dbReference type="GO" id="GO:0005737">
    <property type="term" value="C:cytoplasm"/>
    <property type="evidence" value="ECO:0007669"/>
    <property type="project" value="TreeGrafter"/>
</dbReference>
<dbReference type="STRING" id="33528.ENSGAFP00000019577"/>
<feature type="region of interest" description="Disordered" evidence="3">
    <location>
        <begin position="650"/>
        <end position="679"/>
    </location>
</feature>
<dbReference type="EMBL" id="NHOQ01001816">
    <property type="protein sequence ID" value="PWA22053.1"/>
    <property type="molecule type" value="Genomic_DNA"/>
</dbReference>
<protein>
    <recommendedName>
        <fullName evidence="2">PIH1 domain-containing protein 2</fullName>
    </recommendedName>
</protein>
<reference evidence="6 7" key="1">
    <citation type="journal article" date="2018" name="G3 (Bethesda)">
        <title>A High-Quality Reference Genome for the Invasive Mosquitofish Gambusia affinis Using a Chicago Library.</title>
        <authorList>
            <person name="Hoffberg S.L."/>
            <person name="Troendle N.J."/>
            <person name="Glenn T.C."/>
            <person name="Mahmud O."/>
            <person name="Louha S."/>
            <person name="Chalopin D."/>
            <person name="Bennetzen J.L."/>
            <person name="Mauricio R."/>
        </authorList>
    </citation>
    <scope>NUCLEOTIDE SEQUENCE [LARGE SCALE GENOMIC DNA]</scope>
    <source>
        <strain evidence="6">NE01/NJP1002.9</strain>
        <tissue evidence="6">Muscle</tissue>
    </source>
</reference>
<feature type="domain" description="PIH1 N-terminal" evidence="4">
    <location>
        <begin position="49"/>
        <end position="174"/>
    </location>
</feature>
<dbReference type="GO" id="GO:0097255">
    <property type="term" value="C:R2TP complex"/>
    <property type="evidence" value="ECO:0007669"/>
    <property type="project" value="TreeGrafter"/>
</dbReference>
<organism evidence="6 7">
    <name type="scientific">Gambusia affinis</name>
    <name type="common">Western mosquitofish</name>
    <name type="synonym">Heterandria affinis</name>
    <dbReference type="NCBI Taxonomy" id="33528"/>
    <lineage>
        <taxon>Eukaryota</taxon>
        <taxon>Metazoa</taxon>
        <taxon>Chordata</taxon>
        <taxon>Craniata</taxon>
        <taxon>Vertebrata</taxon>
        <taxon>Euteleostomi</taxon>
        <taxon>Actinopterygii</taxon>
        <taxon>Neopterygii</taxon>
        <taxon>Teleostei</taxon>
        <taxon>Neoteleostei</taxon>
        <taxon>Acanthomorphata</taxon>
        <taxon>Ovalentaria</taxon>
        <taxon>Atherinomorphae</taxon>
        <taxon>Cyprinodontiformes</taxon>
        <taxon>Poeciliidae</taxon>
        <taxon>Poeciliinae</taxon>
        <taxon>Gambusia</taxon>
    </lineage>
</organism>
<evidence type="ECO:0000313" key="7">
    <source>
        <dbReference type="Proteomes" id="UP000250572"/>
    </source>
</evidence>
<name>A0A315VF78_GAMAF</name>
<dbReference type="Pfam" id="PF18201">
    <property type="entry name" value="PIH1_CS"/>
    <property type="match status" value="1"/>
</dbReference>
<dbReference type="GO" id="GO:0006364">
    <property type="term" value="P:rRNA processing"/>
    <property type="evidence" value="ECO:0007669"/>
    <property type="project" value="TreeGrafter"/>
</dbReference>
<comment type="caution">
    <text evidence="6">The sequence shown here is derived from an EMBL/GenBank/DDBJ whole genome shotgun (WGS) entry which is preliminary data.</text>
</comment>